<evidence type="ECO:0000256" key="2">
    <source>
        <dbReference type="ARBA" id="ARBA00022478"/>
    </source>
</evidence>
<protein>
    <submittedName>
        <fullName evidence="6">Uncharacterized protein</fullName>
    </submittedName>
</protein>
<keyword evidence="3" id="KW-0804">Transcription</keyword>
<dbReference type="PANTHER" id="PTHR13408">
    <property type="entry name" value="DNA-DIRECTED RNA POLYMERASE III"/>
    <property type="match status" value="1"/>
</dbReference>
<comment type="subcellular location">
    <subcellularLocation>
        <location evidence="1">Nucleus</location>
    </subcellularLocation>
</comment>
<dbReference type="InterPro" id="IPR007811">
    <property type="entry name" value="RPC4"/>
</dbReference>
<dbReference type="AlphaFoldDB" id="A0AAD8U501"/>
<dbReference type="GO" id="GO:0005666">
    <property type="term" value="C:RNA polymerase III complex"/>
    <property type="evidence" value="ECO:0007669"/>
    <property type="project" value="InterPro"/>
</dbReference>
<feature type="region of interest" description="Disordered" evidence="5">
    <location>
        <begin position="63"/>
        <end position="98"/>
    </location>
</feature>
<evidence type="ECO:0000256" key="4">
    <source>
        <dbReference type="ARBA" id="ARBA00023242"/>
    </source>
</evidence>
<gene>
    <name evidence="6" type="ORF">QYE76_014685</name>
</gene>
<name>A0AAD8U501_LOLMU</name>
<dbReference type="Proteomes" id="UP001231189">
    <property type="component" value="Unassembled WGS sequence"/>
</dbReference>
<feature type="compositionally biased region" description="Basic residues" evidence="5">
    <location>
        <begin position="18"/>
        <end position="36"/>
    </location>
</feature>
<evidence type="ECO:0000256" key="3">
    <source>
        <dbReference type="ARBA" id="ARBA00023163"/>
    </source>
</evidence>
<feature type="region of interest" description="Disordered" evidence="5">
    <location>
        <begin position="191"/>
        <end position="230"/>
    </location>
</feature>
<comment type="caution">
    <text evidence="6">The sequence shown here is derived from an EMBL/GenBank/DDBJ whole genome shotgun (WGS) entry which is preliminary data.</text>
</comment>
<dbReference type="Pfam" id="PF05132">
    <property type="entry name" value="RNA_pol_Rpc4"/>
    <property type="match status" value="1"/>
</dbReference>
<keyword evidence="4" id="KW-0539">Nucleus</keyword>
<sequence length="308" mass="34211">MDDKSNVKKEIDGSLAPRPRKGGLKFAPRKPPKKPAKVIPKTEPVEESKDEIIDKELLMKLKTSQSTDPFGRRPKIEKKESHTEVAFGQGNSSYARSFPTRNYAAAPKEPKEYLDPWDYTHSDYPVTLPLRRPYSGDPEILDEEEFGESSASRGQDDELTAADELGLMERSDTPQLLFFQLPSSLPLPKQAQVEAPDMGSEENAEPPNASSKVARDQRRPSSLPGSKIKDLPAGHMGKILVYKSGKVKMKIGDALFDVSPGSNCLFVQEVAAINTREKHCCTLGEISKRVVITPDVDYLLDPTDKMEE</sequence>
<feature type="compositionally biased region" description="Basic and acidic residues" evidence="5">
    <location>
        <begin position="1"/>
        <end position="12"/>
    </location>
</feature>
<keyword evidence="2" id="KW-0240">DNA-directed RNA polymerase</keyword>
<evidence type="ECO:0000256" key="5">
    <source>
        <dbReference type="SAM" id="MobiDB-lite"/>
    </source>
</evidence>
<feature type="region of interest" description="Disordered" evidence="5">
    <location>
        <begin position="130"/>
        <end position="156"/>
    </location>
</feature>
<reference evidence="6" key="1">
    <citation type="submission" date="2023-07" db="EMBL/GenBank/DDBJ databases">
        <title>A chromosome-level genome assembly of Lolium multiflorum.</title>
        <authorList>
            <person name="Chen Y."/>
            <person name="Copetti D."/>
            <person name="Kolliker R."/>
            <person name="Studer B."/>
        </authorList>
    </citation>
    <scope>NUCLEOTIDE SEQUENCE</scope>
    <source>
        <strain evidence="6">02402/16</strain>
        <tissue evidence="6">Leaf</tissue>
    </source>
</reference>
<dbReference type="EMBL" id="JAUUTY010000001">
    <property type="protein sequence ID" value="KAK1697988.1"/>
    <property type="molecule type" value="Genomic_DNA"/>
</dbReference>
<dbReference type="PANTHER" id="PTHR13408:SF0">
    <property type="entry name" value="DNA-DIRECTED RNA POLYMERASE III SUBUNIT RPC4"/>
    <property type="match status" value="1"/>
</dbReference>
<evidence type="ECO:0000313" key="7">
    <source>
        <dbReference type="Proteomes" id="UP001231189"/>
    </source>
</evidence>
<organism evidence="6 7">
    <name type="scientific">Lolium multiflorum</name>
    <name type="common">Italian ryegrass</name>
    <name type="synonym">Lolium perenne subsp. multiflorum</name>
    <dbReference type="NCBI Taxonomy" id="4521"/>
    <lineage>
        <taxon>Eukaryota</taxon>
        <taxon>Viridiplantae</taxon>
        <taxon>Streptophyta</taxon>
        <taxon>Embryophyta</taxon>
        <taxon>Tracheophyta</taxon>
        <taxon>Spermatophyta</taxon>
        <taxon>Magnoliopsida</taxon>
        <taxon>Liliopsida</taxon>
        <taxon>Poales</taxon>
        <taxon>Poaceae</taxon>
        <taxon>BOP clade</taxon>
        <taxon>Pooideae</taxon>
        <taxon>Poodae</taxon>
        <taxon>Poeae</taxon>
        <taxon>Poeae Chloroplast Group 2 (Poeae type)</taxon>
        <taxon>Loliodinae</taxon>
        <taxon>Loliinae</taxon>
        <taxon>Lolium</taxon>
    </lineage>
</organism>
<dbReference type="GO" id="GO:0003677">
    <property type="term" value="F:DNA binding"/>
    <property type="evidence" value="ECO:0007669"/>
    <property type="project" value="InterPro"/>
</dbReference>
<evidence type="ECO:0000256" key="1">
    <source>
        <dbReference type="ARBA" id="ARBA00004123"/>
    </source>
</evidence>
<feature type="region of interest" description="Disordered" evidence="5">
    <location>
        <begin position="1"/>
        <end position="51"/>
    </location>
</feature>
<proteinExistence type="predicted"/>
<accession>A0AAD8U501</accession>
<evidence type="ECO:0000313" key="6">
    <source>
        <dbReference type="EMBL" id="KAK1697988.1"/>
    </source>
</evidence>
<keyword evidence="7" id="KW-1185">Reference proteome</keyword>
<dbReference type="GO" id="GO:0042797">
    <property type="term" value="P:tRNA transcription by RNA polymerase III"/>
    <property type="evidence" value="ECO:0007669"/>
    <property type="project" value="TreeGrafter"/>
</dbReference>